<dbReference type="EMBL" id="PDEM01000033">
    <property type="protein sequence ID" value="PHZ83472.1"/>
    <property type="molecule type" value="Genomic_DNA"/>
</dbReference>
<reference evidence="1 2" key="1">
    <citation type="submission" date="2017-10" db="EMBL/GenBank/DDBJ databases">
        <title>Frigbacter circumglobatus gen. nov. sp. nov., isolated from sediment cultured in situ.</title>
        <authorList>
            <person name="Zhao Z."/>
        </authorList>
    </citation>
    <scope>NUCLEOTIDE SEQUENCE [LARGE SCALE GENOMIC DNA]</scope>
    <source>
        <strain evidence="1 2">ZYL</strain>
    </source>
</reference>
<sequence length="286" mass="32398">MNRIKKNITTYFYSIDAHEDFFTTFISNFKANKEASLSTKIFNLKSKKHLIKIFNEQVFTNTTAYAVTVVRERNTWQTKATNDGKITGVSLNQGIIGDPYFFFVVPDRKMLLGFTSGPSGSIKAVGKILLEQFSSDRTDRIKLNLIPKEQENYVLAEYHNLQFSFLSSYFSNISDDAPQIIQGLKKTAPYIGINTQLAVTLECNDFVVGGISKDSIIEIINYLSEHEGCAVLKVKGVDGEGKRTYLDFVNAFLNYKIEIATRNKFIDENTAIEVLNKALIDYLEKK</sequence>
<organism evidence="1 2">
    <name type="scientific">Paremcibacter congregatus</name>
    <dbReference type="NCBI Taxonomy" id="2043170"/>
    <lineage>
        <taxon>Bacteria</taxon>
        <taxon>Pseudomonadati</taxon>
        <taxon>Pseudomonadota</taxon>
        <taxon>Alphaproteobacteria</taxon>
        <taxon>Emcibacterales</taxon>
        <taxon>Emcibacteraceae</taxon>
        <taxon>Paremcibacter</taxon>
    </lineage>
</organism>
<dbReference type="RefSeq" id="WP_099475365.1">
    <property type="nucleotide sequence ID" value="NZ_CP041025.1"/>
</dbReference>
<dbReference type="Proteomes" id="UP000229730">
    <property type="component" value="Unassembled WGS sequence"/>
</dbReference>
<protein>
    <submittedName>
        <fullName evidence="1">Uncharacterized protein</fullName>
    </submittedName>
</protein>
<proteinExistence type="predicted"/>
<dbReference type="OrthoDB" id="6398804at2"/>
<name>A0A2G4YMC9_9PROT</name>
<dbReference type="InParanoid" id="A0A2G4YMC9"/>
<dbReference type="AlphaFoldDB" id="A0A2G4YMC9"/>
<evidence type="ECO:0000313" key="2">
    <source>
        <dbReference type="Proteomes" id="UP000229730"/>
    </source>
</evidence>
<keyword evidence="2" id="KW-1185">Reference proteome</keyword>
<comment type="caution">
    <text evidence="1">The sequence shown here is derived from an EMBL/GenBank/DDBJ whole genome shotgun (WGS) entry which is preliminary data.</text>
</comment>
<gene>
    <name evidence="1" type="ORF">CRD36_18120</name>
</gene>
<evidence type="ECO:0000313" key="1">
    <source>
        <dbReference type="EMBL" id="PHZ83472.1"/>
    </source>
</evidence>
<accession>A0A2G4YMC9</accession>